<dbReference type="PROSITE" id="PS00793">
    <property type="entry name" value="DHPS_2"/>
    <property type="match status" value="1"/>
</dbReference>
<dbReference type="InterPro" id="IPR045031">
    <property type="entry name" value="DHP_synth-like"/>
</dbReference>
<name>A0A0F9LLG0_9ZZZZ</name>
<dbReference type="InterPro" id="IPR000489">
    <property type="entry name" value="Pterin-binding_dom"/>
</dbReference>
<organism evidence="10">
    <name type="scientific">marine sediment metagenome</name>
    <dbReference type="NCBI Taxonomy" id="412755"/>
    <lineage>
        <taxon>unclassified sequences</taxon>
        <taxon>metagenomes</taxon>
        <taxon>ecological metagenomes</taxon>
    </lineage>
</organism>
<evidence type="ECO:0000256" key="5">
    <source>
        <dbReference type="ARBA" id="ARBA00022679"/>
    </source>
</evidence>
<dbReference type="FunFam" id="3.20.20.20:FF:000006">
    <property type="entry name" value="Dihydropteroate synthase"/>
    <property type="match status" value="1"/>
</dbReference>
<gene>
    <name evidence="10" type="ORF">LCGC14_1200580</name>
</gene>
<dbReference type="PROSITE" id="PS50972">
    <property type="entry name" value="PTERIN_BINDING"/>
    <property type="match status" value="1"/>
</dbReference>
<dbReference type="PANTHER" id="PTHR20941:SF1">
    <property type="entry name" value="FOLIC ACID SYNTHESIS PROTEIN FOL1"/>
    <property type="match status" value="1"/>
</dbReference>
<comment type="cofactor">
    <cofactor evidence="2">
        <name>Mg(2+)</name>
        <dbReference type="ChEBI" id="CHEBI:18420"/>
    </cofactor>
</comment>
<evidence type="ECO:0000256" key="1">
    <source>
        <dbReference type="ARBA" id="ARBA00000012"/>
    </source>
</evidence>
<evidence type="ECO:0000256" key="8">
    <source>
        <dbReference type="ARBA" id="ARBA00022909"/>
    </source>
</evidence>
<comment type="pathway">
    <text evidence="3">Cofactor biosynthesis; tetrahydrofolate biosynthesis; 7,8-dihydrofolate from 2-amino-4-hydroxy-6-hydroxymethyl-7,8-dihydropteridine diphosphate and 4-aminobenzoate: step 1/2.</text>
</comment>
<keyword evidence="7" id="KW-0460">Magnesium</keyword>
<dbReference type="Pfam" id="PF00809">
    <property type="entry name" value="Pterin_bind"/>
    <property type="match status" value="1"/>
</dbReference>
<comment type="catalytic activity">
    <reaction evidence="1">
        <text>(7,8-dihydropterin-6-yl)methyl diphosphate + 4-aminobenzoate = 7,8-dihydropteroate + diphosphate</text>
        <dbReference type="Rhea" id="RHEA:19949"/>
        <dbReference type="ChEBI" id="CHEBI:17836"/>
        <dbReference type="ChEBI" id="CHEBI:17839"/>
        <dbReference type="ChEBI" id="CHEBI:33019"/>
        <dbReference type="ChEBI" id="CHEBI:72950"/>
        <dbReference type="EC" id="2.5.1.15"/>
    </reaction>
</comment>
<keyword evidence="6" id="KW-0479">Metal-binding</keyword>
<dbReference type="GO" id="GO:0005829">
    <property type="term" value="C:cytosol"/>
    <property type="evidence" value="ECO:0007669"/>
    <property type="project" value="TreeGrafter"/>
</dbReference>
<dbReference type="AlphaFoldDB" id="A0A0F9LLG0"/>
<evidence type="ECO:0000256" key="4">
    <source>
        <dbReference type="ARBA" id="ARBA00012458"/>
    </source>
</evidence>
<sequence>MLEINGREFDFNKRTYFMGVLNVTPDSFSDGGRYSVAEDALKQALLLEEQGADVIDIGGESTRPGSPSVSIEEELSRVIPALKLISKESKVPISIDSYKPAVIKEALNNGASIINDISGLTDPQIRQIAVKEQAPVIIMHMQGTPQNMQKEPHYDDVVEEVKDFLKTQAEKVIAEGLDKSKVIIDPGIGFGKTLEHNLQVLRNLSKFKTLGFPLLVGTSRKSFIGALSGAEVDDRLPGTIASNCAAVAAGAEILRVHEVGAIKQAVQVTEAVVKKDV</sequence>
<evidence type="ECO:0000256" key="7">
    <source>
        <dbReference type="ARBA" id="ARBA00022842"/>
    </source>
</evidence>
<reference evidence="10" key="1">
    <citation type="journal article" date="2015" name="Nature">
        <title>Complex archaea that bridge the gap between prokaryotes and eukaryotes.</title>
        <authorList>
            <person name="Spang A."/>
            <person name="Saw J.H."/>
            <person name="Jorgensen S.L."/>
            <person name="Zaremba-Niedzwiedzka K."/>
            <person name="Martijn J."/>
            <person name="Lind A.E."/>
            <person name="van Eijk R."/>
            <person name="Schleper C."/>
            <person name="Guy L."/>
            <person name="Ettema T.J."/>
        </authorList>
    </citation>
    <scope>NUCLEOTIDE SEQUENCE</scope>
</reference>
<evidence type="ECO:0000313" key="10">
    <source>
        <dbReference type="EMBL" id="KKM94218.1"/>
    </source>
</evidence>
<dbReference type="NCBIfam" id="TIGR01496">
    <property type="entry name" value="DHPS"/>
    <property type="match status" value="1"/>
</dbReference>
<proteinExistence type="predicted"/>
<dbReference type="Gene3D" id="3.20.20.20">
    <property type="entry name" value="Dihydropteroate synthase-like"/>
    <property type="match status" value="1"/>
</dbReference>
<dbReference type="EMBL" id="LAZR01006167">
    <property type="protein sequence ID" value="KKM94218.1"/>
    <property type="molecule type" value="Genomic_DNA"/>
</dbReference>
<dbReference type="GO" id="GO:0004156">
    <property type="term" value="F:dihydropteroate synthase activity"/>
    <property type="evidence" value="ECO:0007669"/>
    <property type="project" value="UniProtKB-EC"/>
</dbReference>
<dbReference type="EC" id="2.5.1.15" evidence="4"/>
<dbReference type="PANTHER" id="PTHR20941">
    <property type="entry name" value="FOLATE SYNTHESIS PROTEINS"/>
    <property type="match status" value="1"/>
</dbReference>
<dbReference type="InterPro" id="IPR006390">
    <property type="entry name" value="DHP_synth_dom"/>
</dbReference>
<keyword evidence="5" id="KW-0808">Transferase</keyword>
<dbReference type="GO" id="GO:0046872">
    <property type="term" value="F:metal ion binding"/>
    <property type="evidence" value="ECO:0007669"/>
    <property type="project" value="UniProtKB-KW"/>
</dbReference>
<dbReference type="SUPFAM" id="SSF51717">
    <property type="entry name" value="Dihydropteroate synthetase-like"/>
    <property type="match status" value="1"/>
</dbReference>
<dbReference type="GO" id="GO:0046656">
    <property type="term" value="P:folic acid biosynthetic process"/>
    <property type="evidence" value="ECO:0007669"/>
    <property type="project" value="UniProtKB-KW"/>
</dbReference>
<protein>
    <recommendedName>
        <fullName evidence="4">dihydropteroate synthase</fullName>
        <ecNumber evidence="4">2.5.1.15</ecNumber>
    </recommendedName>
</protein>
<dbReference type="GO" id="GO:0046654">
    <property type="term" value="P:tetrahydrofolate biosynthetic process"/>
    <property type="evidence" value="ECO:0007669"/>
    <property type="project" value="TreeGrafter"/>
</dbReference>
<evidence type="ECO:0000256" key="6">
    <source>
        <dbReference type="ARBA" id="ARBA00022723"/>
    </source>
</evidence>
<accession>A0A0F9LLG0</accession>
<evidence type="ECO:0000256" key="2">
    <source>
        <dbReference type="ARBA" id="ARBA00001946"/>
    </source>
</evidence>
<comment type="caution">
    <text evidence="10">The sequence shown here is derived from an EMBL/GenBank/DDBJ whole genome shotgun (WGS) entry which is preliminary data.</text>
</comment>
<evidence type="ECO:0000256" key="3">
    <source>
        <dbReference type="ARBA" id="ARBA00004763"/>
    </source>
</evidence>
<dbReference type="InterPro" id="IPR011005">
    <property type="entry name" value="Dihydropteroate_synth-like_sf"/>
</dbReference>
<keyword evidence="8" id="KW-0289">Folate biosynthesis</keyword>
<evidence type="ECO:0000259" key="9">
    <source>
        <dbReference type="PROSITE" id="PS50972"/>
    </source>
</evidence>
<dbReference type="CDD" id="cd00739">
    <property type="entry name" value="DHPS"/>
    <property type="match status" value="1"/>
</dbReference>
<feature type="domain" description="Pterin-binding" evidence="9">
    <location>
        <begin position="15"/>
        <end position="267"/>
    </location>
</feature>